<keyword evidence="2" id="KW-1133">Transmembrane helix</keyword>
<protein>
    <submittedName>
        <fullName evidence="3">Uncharacterized protein</fullName>
    </submittedName>
</protein>
<dbReference type="EMBL" id="JAODOR010000014">
    <property type="protein sequence ID" value="MCT9002977.1"/>
    <property type="molecule type" value="Genomic_DNA"/>
</dbReference>
<reference evidence="3 4" key="1">
    <citation type="journal article" date="2024" name="Int. J. Syst. Evol. Microbiol.">
        <title>Microbacterium memoriense sp. nov., a member of the Actinomycetota from marine beach sediment of the north coast of Portugal.</title>
        <authorList>
            <person name="Santos J.D.N.D."/>
            <person name="Klimek D."/>
            <person name="Calusinska M."/>
            <person name="Lobo-da-Cunha A."/>
            <person name="Catita J."/>
            <person name="Goncalves H."/>
            <person name="Gonzalez I."/>
            <person name="Lage O.M."/>
        </authorList>
    </citation>
    <scope>NUCLEOTIDE SEQUENCE [LARGE SCALE GENOMIC DNA]</scope>
    <source>
        <strain evidence="3 4">PMIC_1C1B</strain>
    </source>
</reference>
<dbReference type="RefSeq" id="WP_261607514.1">
    <property type="nucleotide sequence ID" value="NZ_JAODOR010000014.1"/>
</dbReference>
<evidence type="ECO:0000256" key="1">
    <source>
        <dbReference type="SAM" id="MobiDB-lite"/>
    </source>
</evidence>
<evidence type="ECO:0000313" key="4">
    <source>
        <dbReference type="Proteomes" id="UP001300496"/>
    </source>
</evidence>
<accession>A0ABT2PFI4</accession>
<sequence length="69" mass="6915">MTSGAAPISPRTIAVGLMMGGLVVLGVTSATVISALTDQIHRTAQRQARETDAEPAADAPVRPGTGVSS</sequence>
<organism evidence="3 4">
    <name type="scientific">Microbacterium memoriense</name>
    <dbReference type="NCBI Taxonomy" id="2978350"/>
    <lineage>
        <taxon>Bacteria</taxon>
        <taxon>Bacillati</taxon>
        <taxon>Actinomycetota</taxon>
        <taxon>Actinomycetes</taxon>
        <taxon>Micrococcales</taxon>
        <taxon>Microbacteriaceae</taxon>
        <taxon>Microbacterium</taxon>
    </lineage>
</organism>
<keyword evidence="2" id="KW-0472">Membrane</keyword>
<proteinExistence type="predicted"/>
<feature type="region of interest" description="Disordered" evidence="1">
    <location>
        <begin position="41"/>
        <end position="69"/>
    </location>
</feature>
<name>A0ABT2PFI4_9MICO</name>
<comment type="caution">
    <text evidence="3">The sequence shown here is derived from an EMBL/GenBank/DDBJ whole genome shotgun (WGS) entry which is preliminary data.</text>
</comment>
<dbReference type="Proteomes" id="UP001300496">
    <property type="component" value="Unassembled WGS sequence"/>
</dbReference>
<keyword evidence="4" id="KW-1185">Reference proteome</keyword>
<keyword evidence="2" id="KW-0812">Transmembrane</keyword>
<evidence type="ECO:0000313" key="3">
    <source>
        <dbReference type="EMBL" id="MCT9002977.1"/>
    </source>
</evidence>
<feature type="transmembrane region" description="Helical" evidence="2">
    <location>
        <begin position="12"/>
        <end position="36"/>
    </location>
</feature>
<gene>
    <name evidence="3" type="ORF">N4R40_11430</name>
</gene>
<evidence type="ECO:0000256" key="2">
    <source>
        <dbReference type="SAM" id="Phobius"/>
    </source>
</evidence>